<evidence type="ECO:0000313" key="3">
    <source>
        <dbReference type="Proteomes" id="UP000237144"/>
    </source>
</evidence>
<accession>A0A2S5BHH1</accession>
<keyword evidence="3" id="KW-1185">Reference proteome</keyword>
<dbReference type="EMBL" id="PJQD01000005">
    <property type="protein sequence ID" value="POY76205.1"/>
    <property type="molecule type" value="Genomic_DNA"/>
</dbReference>
<feature type="region of interest" description="Disordered" evidence="1">
    <location>
        <begin position="1"/>
        <end position="101"/>
    </location>
</feature>
<sequence>MPFPFRLRKRPGDADDSDSSQHSSVPTLPPIQRVASNNGDDWFSGSDSGHGESQDETSDATRSEPPRSVVTGSVTSKQASRRPKKHVTIPKSENDDERQPGLIAELEQELAAVEAELAHAPRRGRRQLEQEVEHLKSELNSAREERKRLPGQIEAYEKEVRKLKDREREEVPTGRILRAFLKLRSADEASDLERIYLRALEQNPHVTANNDSIYGPRTALHRGFHKMMRHQPPPEKDPRLGLG</sequence>
<evidence type="ECO:0000313" key="2">
    <source>
        <dbReference type="EMBL" id="POY76205.1"/>
    </source>
</evidence>
<gene>
    <name evidence="2" type="ORF">BMF94_0400</name>
</gene>
<feature type="region of interest" description="Disordered" evidence="1">
    <location>
        <begin position="121"/>
        <end position="150"/>
    </location>
</feature>
<organism evidence="2 3">
    <name type="scientific">Rhodotorula taiwanensis</name>
    <dbReference type="NCBI Taxonomy" id="741276"/>
    <lineage>
        <taxon>Eukaryota</taxon>
        <taxon>Fungi</taxon>
        <taxon>Dikarya</taxon>
        <taxon>Basidiomycota</taxon>
        <taxon>Pucciniomycotina</taxon>
        <taxon>Microbotryomycetes</taxon>
        <taxon>Sporidiobolales</taxon>
        <taxon>Sporidiobolaceae</taxon>
        <taxon>Rhodotorula</taxon>
    </lineage>
</organism>
<name>A0A2S5BHH1_9BASI</name>
<dbReference type="Proteomes" id="UP000237144">
    <property type="component" value="Unassembled WGS sequence"/>
</dbReference>
<comment type="caution">
    <text evidence="2">The sequence shown here is derived from an EMBL/GenBank/DDBJ whole genome shotgun (WGS) entry which is preliminary data.</text>
</comment>
<protein>
    <submittedName>
        <fullName evidence="2">Uncharacterized protein</fullName>
    </submittedName>
</protein>
<feature type="compositionally biased region" description="Basic residues" evidence="1">
    <location>
        <begin position="79"/>
        <end position="88"/>
    </location>
</feature>
<feature type="compositionally biased region" description="Basic and acidic residues" evidence="1">
    <location>
        <begin position="126"/>
        <end position="148"/>
    </location>
</feature>
<dbReference type="AlphaFoldDB" id="A0A2S5BHH1"/>
<reference evidence="2 3" key="1">
    <citation type="journal article" date="2018" name="Front. Microbiol.">
        <title>Prospects for Fungal Bioremediation of Acidic Radioactive Waste Sites: Characterization and Genome Sequence of Rhodotorula taiwanensis MD1149.</title>
        <authorList>
            <person name="Tkavc R."/>
            <person name="Matrosova V.Y."/>
            <person name="Grichenko O.E."/>
            <person name="Gostincar C."/>
            <person name="Volpe R.P."/>
            <person name="Klimenkova P."/>
            <person name="Gaidamakova E.K."/>
            <person name="Zhou C.E."/>
            <person name="Stewart B.J."/>
            <person name="Lyman M.G."/>
            <person name="Malfatti S.A."/>
            <person name="Rubinfeld B."/>
            <person name="Courtot M."/>
            <person name="Singh J."/>
            <person name="Dalgard C.L."/>
            <person name="Hamilton T."/>
            <person name="Frey K.G."/>
            <person name="Gunde-Cimerman N."/>
            <person name="Dugan L."/>
            <person name="Daly M.J."/>
        </authorList>
    </citation>
    <scope>NUCLEOTIDE SEQUENCE [LARGE SCALE GENOMIC DNA]</scope>
    <source>
        <strain evidence="2 3">MD1149</strain>
    </source>
</reference>
<evidence type="ECO:0000256" key="1">
    <source>
        <dbReference type="SAM" id="MobiDB-lite"/>
    </source>
</evidence>
<feature type="compositionally biased region" description="Basic and acidic residues" evidence="1">
    <location>
        <begin position="49"/>
        <end position="65"/>
    </location>
</feature>
<proteinExistence type="predicted"/>